<organism evidence="3 4">
    <name type="scientific">Marasmiellus scandens</name>
    <dbReference type="NCBI Taxonomy" id="2682957"/>
    <lineage>
        <taxon>Eukaryota</taxon>
        <taxon>Fungi</taxon>
        <taxon>Dikarya</taxon>
        <taxon>Basidiomycota</taxon>
        <taxon>Agaricomycotina</taxon>
        <taxon>Agaricomycetes</taxon>
        <taxon>Agaricomycetidae</taxon>
        <taxon>Agaricales</taxon>
        <taxon>Marasmiineae</taxon>
        <taxon>Omphalotaceae</taxon>
        <taxon>Marasmiellus</taxon>
    </lineage>
</organism>
<feature type="compositionally biased region" description="Pro residues" evidence="1">
    <location>
        <begin position="61"/>
        <end position="89"/>
    </location>
</feature>
<evidence type="ECO:0000313" key="3">
    <source>
        <dbReference type="EMBL" id="KAK7471975.1"/>
    </source>
</evidence>
<sequence length="468" mass="52220">MSLRCSAPGCIHFFRRTEDVTRHIKAKHPSYWVGFLAGTSTDQTGASSQPGVNGTEQLSPPQSPHPSPLPSPPHSSPPPRTPSPLPTPERPTFEIYHPHLTGDKCDKQGRPIPSDTAPDPQPAPDSPWSPFKGEVEFRVADLLYREVEMPQGKADKLFDLWMLSMQKHNDIGPFANHEAMYESIDSIPLGSAPWHCFQTVPEENLLPTAPEWKRTEYQVWYCDPDTVITNMLANPDFANGFDVCPYIELKGSDGKRRWSDFMSGNYAWEQATKIYEDDPSTKGAMIVPVILGSDKTTVSVATGNIEYYPLYISIGNVHNNICRAHRNAVTPVGFLAIPKSDREYDKDPEFRLFKKKLYHASITAILQSLKPTMTNPVVRRCPDGYYCCAIYDLAAYIADYPEQVYLAGIVQGWCPKCTAPQSDLDAAADPRSWVHTEALLNEFGGDGHILWDNYGIDAGVLPFTSNFP</sequence>
<dbReference type="InterPro" id="IPR013087">
    <property type="entry name" value="Znf_C2H2_type"/>
</dbReference>
<dbReference type="Proteomes" id="UP001498398">
    <property type="component" value="Unassembled WGS sequence"/>
</dbReference>
<evidence type="ECO:0000256" key="1">
    <source>
        <dbReference type="SAM" id="MobiDB-lite"/>
    </source>
</evidence>
<comment type="caution">
    <text evidence="3">The sequence shown here is derived from an EMBL/GenBank/DDBJ whole genome shotgun (WGS) entry which is preliminary data.</text>
</comment>
<gene>
    <name evidence="3" type="ORF">VKT23_000083</name>
</gene>
<feature type="compositionally biased region" description="Basic and acidic residues" evidence="1">
    <location>
        <begin position="96"/>
        <end position="109"/>
    </location>
</feature>
<dbReference type="InterPro" id="IPR041078">
    <property type="entry name" value="Plavaka"/>
</dbReference>
<accession>A0ABR1K334</accession>
<evidence type="ECO:0000313" key="4">
    <source>
        <dbReference type="Proteomes" id="UP001498398"/>
    </source>
</evidence>
<dbReference type="PROSITE" id="PS00028">
    <property type="entry name" value="ZINC_FINGER_C2H2_1"/>
    <property type="match status" value="1"/>
</dbReference>
<evidence type="ECO:0000259" key="2">
    <source>
        <dbReference type="PROSITE" id="PS00028"/>
    </source>
</evidence>
<protein>
    <recommendedName>
        <fullName evidence="2">C2H2-type domain-containing protein</fullName>
    </recommendedName>
</protein>
<keyword evidence="4" id="KW-1185">Reference proteome</keyword>
<feature type="compositionally biased region" description="Polar residues" evidence="1">
    <location>
        <begin position="42"/>
        <end position="55"/>
    </location>
</feature>
<dbReference type="Pfam" id="PF18759">
    <property type="entry name" value="Plavaka"/>
    <property type="match status" value="1"/>
</dbReference>
<name>A0ABR1K334_9AGAR</name>
<feature type="domain" description="C2H2-type" evidence="2">
    <location>
        <begin position="5"/>
        <end position="28"/>
    </location>
</feature>
<proteinExistence type="predicted"/>
<feature type="region of interest" description="Disordered" evidence="1">
    <location>
        <begin position="42"/>
        <end position="132"/>
    </location>
</feature>
<reference evidence="3 4" key="1">
    <citation type="submission" date="2024-01" db="EMBL/GenBank/DDBJ databases">
        <title>A draft genome for the cacao thread blight pathogen Marasmiellus scandens.</title>
        <authorList>
            <person name="Baruah I.K."/>
            <person name="Leung J."/>
            <person name="Bukari Y."/>
            <person name="Amoako-Attah I."/>
            <person name="Meinhardt L.W."/>
            <person name="Bailey B.A."/>
            <person name="Cohen S.P."/>
        </authorList>
    </citation>
    <scope>NUCLEOTIDE SEQUENCE [LARGE SCALE GENOMIC DNA]</scope>
    <source>
        <strain evidence="3 4">GH-19</strain>
    </source>
</reference>
<dbReference type="EMBL" id="JBANRG010000001">
    <property type="protein sequence ID" value="KAK7471975.1"/>
    <property type="molecule type" value="Genomic_DNA"/>
</dbReference>